<dbReference type="AlphaFoldDB" id="A0A9P5LCL5"/>
<keyword evidence="6" id="KW-0418">Kinase</keyword>
<evidence type="ECO:0000256" key="8">
    <source>
        <dbReference type="ARBA" id="ARBA00047899"/>
    </source>
</evidence>
<dbReference type="GO" id="GO:0005524">
    <property type="term" value="F:ATP binding"/>
    <property type="evidence" value="ECO:0007669"/>
    <property type="project" value="UniProtKB-KW"/>
</dbReference>
<evidence type="ECO:0000256" key="1">
    <source>
        <dbReference type="ARBA" id="ARBA00005575"/>
    </source>
</evidence>
<dbReference type="InterPro" id="IPR000719">
    <property type="entry name" value="Prot_kinase_dom"/>
</dbReference>
<dbReference type="GO" id="GO:0004674">
    <property type="term" value="F:protein serine/threonine kinase activity"/>
    <property type="evidence" value="ECO:0007669"/>
    <property type="project" value="UniProtKB-KW"/>
</dbReference>
<evidence type="ECO:0000256" key="9">
    <source>
        <dbReference type="ARBA" id="ARBA00048679"/>
    </source>
</evidence>
<dbReference type="SUPFAM" id="SSF56112">
    <property type="entry name" value="Protein kinase-like (PK-like)"/>
    <property type="match status" value="1"/>
</dbReference>
<keyword evidence="3" id="KW-0723">Serine/threonine-protein kinase</keyword>
<dbReference type="InterPro" id="IPR008984">
    <property type="entry name" value="SMAD_FHA_dom_sf"/>
</dbReference>
<comment type="catalytic activity">
    <reaction evidence="9">
        <text>L-seryl-[protein] + ATP = O-phospho-L-seryl-[protein] + ADP + H(+)</text>
        <dbReference type="Rhea" id="RHEA:17989"/>
        <dbReference type="Rhea" id="RHEA-COMP:9863"/>
        <dbReference type="Rhea" id="RHEA-COMP:11604"/>
        <dbReference type="ChEBI" id="CHEBI:15378"/>
        <dbReference type="ChEBI" id="CHEBI:29999"/>
        <dbReference type="ChEBI" id="CHEBI:30616"/>
        <dbReference type="ChEBI" id="CHEBI:83421"/>
        <dbReference type="ChEBI" id="CHEBI:456216"/>
        <dbReference type="EC" id="2.7.11.1"/>
    </reaction>
</comment>
<dbReference type="Proteomes" id="UP000722485">
    <property type="component" value="Unassembled WGS sequence"/>
</dbReference>
<organism evidence="11 12">
    <name type="scientific">Cylindrodendrum hubeiense</name>
    <dbReference type="NCBI Taxonomy" id="595255"/>
    <lineage>
        <taxon>Eukaryota</taxon>
        <taxon>Fungi</taxon>
        <taxon>Dikarya</taxon>
        <taxon>Ascomycota</taxon>
        <taxon>Pezizomycotina</taxon>
        <taxon>Sordariomycetes</taxon>
        <taxon>Hypocreomycetidae</taxon>
        <taxon>Hypocreales</taxon>
        <taxon>Nectriaceae</taxon>
        <taxon>Cylindrodendrum</taxon>
    </lineage>
</organism>
<dbReference type="EC" id="2.7.11.1" evidence="2"/>
<feature type="domain" description="Protein kinase" evidence="10">
    <location>
        <begin position="193"/>
        <end position="464"/>
    </location>
</feature>
<evidence type="ECO:0000313" key="11">
    <source>
        <dbReference type="EMBL" id="KAF7544175.1"/>
    </source>
</evidence>
<sequence length="494" mass="54415">MAFLCLVPENDAARAVVADPFNASFASQGVLHIGHTRPKPCGTLVTLGRGDVDIYLDSPSIARIQCSFVLDPDTHVVMLQDLSRKWSTQVSGDKSAPFEHNRERQVVVCKELNTRLGIGGEKKDIFQFSLHWHQDLLYTMRKVAERGKASSTMSYQENPGMARTIDEADTVAQTPRYNTRIHVPAQMAIRYIHLEGGELGSGNVGRVYKVLNVDTGKFMALKTLIKPKGNDPGTLAKLNTSVEYALKREIEALARIRHPHIVEYVGSQGWGGLNVEIFMGLKEGTVESLVNKMVGANPTDKEASTQIVANGVLPAMLSALDFLAHNGIVHRDVKPANILYTTIAESDYHFQLGDFGLCNKIITAETPVGSPFYMAPEMYYGYGFQEKADVWSLYVTMLWILDEDNYRQNLDRFAAYCEVLGAVVSAAANNSSLLQGIQEMAIQQPLLRASAAQMLVKLRCSPTLLTTPLSCILPLVSYFRASVLAPNPYGLSSL</sequence>
<dbReference type="Pfam" id="PF00069">
    <property type="entry name" value="Pkinase"/>
    <property type="match status" value="1"/>
</dbReference>
<dbReference type="EMBL" id="JAANBB010000318">
    <property type="protein sequence ID" value="KAF7544175.1"/>
    <property type="molecule type" value="Genomic_DNA"/>
</dbReference>
<evidence type="ECO:0000256" key="6">
    <source>
        <dbReference type="ARBA" id="ARBA00022777"/>
    </source>
</evidence>
<dbReference type="PROSITE" id="PS50011">
    <property type="entry name" value="PROTEIN_KINASE_DOM"/>
    <property type="match status" value="1"/>
</dbReference>
<evidence type="ECO:0000313" key="12">
    <source>
        <dbReference type="Proteomes" id="UP000722485"/>
    </source>
</evidence>
<keyword evidence="5" id="KW-0547">Nucleotide-binding</keyword>
<accession>A0A9P5LCL5</accession>
<name>A0A9P5LCL5_9HYPO</name>
<evidence type="ECO:0000256" key="4">
    <source>
        <dbReference type="ARBA" id="ARBA00022679"/>
    </source>
</evidence>
<keyword evidence="4" id="KW-0808">Transferase</keyword>
<evidence type="ECO:0000256" key="5">
    <source>
        <dbReference type="ARBA" id="ARBA00022741"/>
    </source>
</evidence>
<dbReference type="InterPro" id="IPR008271">
    <property type="entry name" value="Ser/Thr_kinase_AS"/>
</dbReference>
<dbReference type="Gene3D" id="1.10.510.10">
    <property type="entry name" value="Transferase(Phosphotransferase) domain 1"/>
    <property type="match status" value="1"/>
</dbReference>
<dbReference type="SMART" id="SM00220">
    <property type="entry name" value="S_TKc"/>
    <property type="match status" value="1"/>
</dbReference>
<dbReference type="PANTHER" id="PTHR24361:SF433">
    <property type="entry name" value="PROTEIN KINASE DOMAIN-CONTAINING PROTEIN"/>
    <property type="match status" value="1"/>
</dbReference>
<proteinExistence type="inferred from homology"/>
<protein>
    <recommendedName>
        <fullName evidence="2">non-specific serine/threonine protein kinase</fullName>
        <ecNumber evidence="2">2.7.11.1</ecNumber>
    </recommendedName>
</protein>
<dbReference type="GO" id="GO:0005737">
    <property type="term" value="C:cytoplasm"/>
    <property type="evidence" value="ECO:0007669"/>
    <property type="project" value="TreeGrafter"/>
</dbReference>
<comment type="catalytic activity">
    <reaction evidence="8">
        <text>L-threonyl-[protein] + ATP = O-phospho-L-threonyl-[protein] + ADP + H(+)</text>
        <dbReference type="Rhea" id="RHEA:46608"/>
        <dbReference type="Rhea" id="RHEA-COMP:11060"/>
        <dbReference type="Rhea" id="RHEA-COMP:11605"/>
        <dbReference type="ChEBI" id="CHEBI:15378"/>
        <dbReference type="ChEBI" id="CHEBI:30013"/>
        <dbReference type="ChEBI" id="CHEBI:30616"/>
        <dbReference type="ChEBI" id="CHEBI:61977"/>
        <dbReference type="ChEBI" id="CHEBI:456216"/>
        <dbReference type="EC" id="2.7.11.1"/>
    </reaction>
</comment>
<evidence type="ECO:0000256" key="7">
    <source>
        <dbReference type="ARBA" id="ARBA00022840"/>
    </source>
</evidence>
<gene>
    <name evidence="11" type="ORF">G7Z17_g10158</name>
</gene>
<evidence type="ECO:0000259" key="10">
    <source>
        <dbReference type="PROSITE" id="PS50011"/>
    </source>
</evidence>
<reference evidence="11" key="1">
    <citation type="submission" date="2020-03" db="EMBL/GenBank/DDBJ databases">
        <title>Draft Genome Sequence of Cylindrodendrum hubeiense.</title>
        <authorList>
            <person name="Buettner E."/>
            <person name="Kellner H."/>
        </authorList>
    </citation>
    <scope>NUCLEOTIDE SEQUENCE</scope>
    <source>
        <strain evidence="11">IHI 201604</strain>
    </source>
</reference>
<dbReference type="PANTHER" id="PTHR24361">
    <property type="entry name" value="MITOGEN-ACTIVATED KINASE KINASE KINASE"/>
    <property type="match status" value="1"/>
</dbReference>
<dbReference type="SUPFAM" id="SSF49879">
    <property type="entry name" value="SMAD/FHA domain"/>
    <property type="match status" value="1"/>
</dbReference>
<comment type="similarity">
    <text evidence="1">Belongs to the protein kinase superfamily. CAMK Ser/Thr protein kinase family. CHEK2 subfamily.</text>
</comment>
<dbReference type="OrthoDB" id="4062651at2759"/>
<comment type="caution">
    <text evidence="11">The sequence shown here is derived from an EMBL/GenBank/DDBJ whole genome shotgun (WGS) entry which is preliminary data.</text>
</comment>
<dbReference type="Pfam" id="PF00498">
    <property type="entry name" value="FHA"/>
    <property type="match status" value="1"/>
</dbReference>
<dbReference type="PROSITE" id="PS00108">
    <property type="entry name" value="PROTEIN_KINASE_ST"/>
    <property type="match status" value="1"/>
</dbReference>
<keyword evidence="12" id="KW-1185">Reference proteome</keyword>
<dbReference type="InterPro" id="IPR000253">
    <property type="entry name" value="FHA_dom"/>
</dbReference>
<evidence type="ECO:0000256" key="2">
    <source>
        <dbReference type="ARBA" id="ARBA00012513"/>
    </source>
</evidence>
<evidence type="ECO:0000256" key="3">
    <source>
        <dbReference type="ARBA" id="ARBA00022527"/>
    </source>
</evidence>
<keyword evidence="7" id="KW-0067">ATP-binding</keyword>
<dbReference type="InterPro" id="IPR053235">
    <property type="entry name" value="Ser_Thr_kinase"/>
</dbReference>
<dbReference type="InterPro" id="IPR011009">
    <property type="entry name" value="Kinase-like_dom_sf"/>
</dbReference>